<proteinExistence type="inferred from homology"/>
<dbReference type="GO" id="GO:0005524">
    <property type="term" value="F:ATP binding"/>
    <property type="evidence" value="ECO:0007669"/>
    <property type="project" value="UniProtKB-UniRule"/>
</dbReference>
<dbReference type="Proteomes" id="UP000749559">
    <property type="component" value="Unassembled WGS sequence"/>
</dbReference>
<dbReference type="InterPro" id="IPR000719">
    <property type="entry name" value="Prot_kinase_dom"/>
</dbReference>
<feature type="region of interest" description="Disordered" evidence="9">
    <location>
        <begin position="639"/>
        <end position="675"/>
    </location>
</feature>
<accession>A0A8J1TL25</accession>
<sequence length="1018" mass="112731">MTTEKTDNAIKNLLALKKKSLEVKINLDGTPYEPIENIGIGAYGVVCSAKHKKTKERVAIKKIPSIFDNIIIAKRTYREIRILRHFKHDNIIGVRDLLKPDDTNIFKDVYVVLDFMESDLHRIIHSRQDLTNEHVRYFLYQILRGLKYIHSADVIHRDLKPSNLLVNENCELKIGDFGMARGFHTSPEEQQYYMTQYVATRWYRAPELIMSTVEYTGAIDMWSVGCILAEMLGRKQLFPGKDTLDQLGRIIKTLGVPSKSFMETCHSDSAKHIIQGFAKMCNPLPLRVRYPKANANAVDLLQKLLVIDPKKRLSVDEALKHPYLAKYHDPDDEPLCVPVFNFDFEKEKMDGKALRSAITKEIMAYHKPKKITTISLDSPTLPLKAPSSENSEIQVLSQQTVAPSSGTLQFINKQTGGEQSGTLQFINKQSASQTSLPFMNKQTEQPQTTGTLQFLQKQNNSEQPFKTSTTQPFQPSKTEPFQPSTTQAFGAATQPFQPSTTTQSFQTSTTQNFGEASTQEGNLKTIDTTALNFISGTSKPQEVNIEASRSQQKLVFIAPKTEQSYQSGLQAFLSQYTRSQTPSGVNTLKNSVPIQTHVISTQSGTNKPIITVQMSNDGFKKPADVDPVKVVPAQQITTPHDIEMLSAKSTDGSKMDISTSGSEKESSDVEKPPVITDTKALLKAALQDKLRKADGNTAPKPLPVTALQRQKEREKRRKEKIDKQLQKKKQKQKEGKGKSPLLTTEDKNMLERWKKLQSDQPDSNQPQTEVGPNHSDVTIEGQIISIKSPDDSGKAQNESTNSDLDFITALVSGDSPGLKVLPTYNEAMEAKVLAGIHTNGTVKQDISLNQIQESQPGSFLNPQPPKDPLGFLNGDSKDSPPTNQSLMFINPDTHPVPQVTKQQAEQDLISIVTKQLSRSAMDDPLTLAVTPKGTGAGYGVGFDIDDILQVVSTDQKDLSESMNLDSAPPLSASLIADWLDVTGNVDPKDLETFQGDLELGSPMVLSDLGLSAQPFPSS</sequence>
<gene>
    <name evidence="10" type="ORF">OFUS_LOCUS25833</name>
</gene>
<dbReference type="EMBL" id="CAIIXF020000012">
    <property type="protein sequence ID" value="CAH1802119.1"/>
    <property type="molecule type" value="Genomic_DNA"/>
</dbReference>
<feature type="region of interest" description="Disordered" evidence="9">
    <location>
        <begin position="459"/>
        <end position="521"/>
    </location>
</feature>
<evidence type="ECO:0000256" key="5">
    <source>
        <dbReference type="ARBA" id="ARBA00022840"/>
    </source>
</evidence>
<reference evidence="10" key="1">
    <citation type="submission" date="2022-03" db="EMBL/GenBank/DDBJ databases">
        <authorList>
            <person name="Martin C."/>
        </authorList>
    </citation>
    <scope>NUCLEOTIDE SEQUENCE</scope>
</reference>
<evidence type="ECO:0000256" key="8">
    <source>
        <dbReference type="RuleBase" id="RU361165"/>
    </source>
</evidence>
<comment type="catalytic activity">
    <reaction evidence="7">
        <text>L-seryl-[protein] + ATP = O-phospho-L-seryl-[protein] + ADP + H(+)</text>
        <dbReference type="Rhea" id="RHEA:17989"/>
        <dbReference type="Rhea" id="RHEA-COMP:9863"/>
        <dbReference type="Rhea" id="RHEA-COMP:11604"/>
        <dbReference type="ChEBI" id="CHEBI:15378"/>
        <dbReference type="ChEBI" id="CHEBI:29999"/>
        <dbReference type="ChEBI" id="CHEBI:30616"/>
        <dbReference type="ChEBI" id="CHEBI:83421"/>
        <dbReference type="ChEBI" id="CHEBI:456216"/>
        <dbReference type="EC" id="2.7.11.24"/>
    </reaction>
</comment>
<dbReference type="EC" id="2.7.11.24" evidence="8"/>
<keyword evidence="5 8" id="KW-0067">ATP-binding</keyword>
<keyword evidence="1 8" id="KW-0723">Serine/threonine-protein kinase</keyword>
<feature type="compositionally biased region" description="Polar residues" evidence="9">
    <location>
        <begin position="512"/>
        <end position="521"/>
    </location>
</feature>
<dbReference type="Gene3D" id="3.30.200.20">
    <property type="entry name" value="Phosphorylase Kinase, domain 1"/>
    <property type="match status" value="1"/>
</dbReference>
<feature type="compositionally biased region" description="Basic and acidic residues" evidence="9">
    <location>
        <begin position="744"/>
        <end position="757"/>
    </location>
</feature>
<dbReference type="InterPro" id="IPR008271">
    <property type="entry name" value="Ser/Thr_kinase_AS"/>
</dbReference>
<keyword evidence="2 8" id="KW-0808">Transferase</keyword>
<dbReference type="OrthoDB" id="192887at2759"/>
<feature type="compositionally biased region" description="Basic and acidic residues" evidence="9">
    <location>
        <begin position="662"/>
        <end position="671"/>
    </location>
</feature>
<comment type="caution">
    <text evidence="10">The sequence shown here is derived from an EMBL/GenBank/DDBJ whole genome shotgun (WGS) entry which is preliminary data.</text>
</comment>
<dbReference type="PROSITE" id="PS01351">
    <property type="entry name" value="MAPK"/>
    <property type="match status" value="1"/>
</dbReference>
<evidence type="ECO:0000256" key="3">
    <source>
        <dbReference type="ARBA" id="ARBA00022741"/>
    </source>
</evidence>
<evidence type="ECO:0000256" key="6">
    <source>
        <dbReference type="ARBA" id="ARBA00047592"/>
    </source>
</evidence>
<protein>
    <recommendedName>
        <fullName evidence="8">Mitogen-activated protein kinase</fullName>
        <ecNumber evidence="8">2.7.11.24</ecNumber>
    </recommendedName>
</protein>
<evidence type="ECO:0000256" key="7">
    <source>
        <dbReference type="ARBA" id="ARBA00048312"/>
    </source>
</evidence>
<dbReference type="SMART" id="SM00220">
    <property type="entry name" value="S_TKc"/>
    <property type="match status" value="1"/>
</dbReference>
<dbReference type="FunFam" id="3.30.200.20:FF:000046">
    <property type="entry name" value="Mitogen-activated protein kinase"/>
    <property type="match status" value="1"/>
</dbReference>
<dbReference type="PROSITE" id="PS00107">
    <property type="entry name" value="PROTEIN_KINASE_ATP"/>
    <property type="match status" value="1"/>
</dbReference>
<evidence type="ECO:0000256" key="9">
    <source>
        <dbReference type="SAM" id="MobiDB-lite"/>
    </source>
</evidence>
<keyword evidence="3 8" id="KW-0547">Nucleotide-binding</keyword>
<feature type="region of interest" description="Disordered" evidence="9">
    <location>
        <begin position="690"/>
        <end position="800"/>
    </location>
</feature>
<feature type="compositionally biased region" description="Polar residues" evidence="9">
    <location>
        <begin position="647"/>
        <end position="661"/>
    </location>
</feature>
<keyword evidence="11" id="KW-1185">Reference proteome</keyword>
<feature type="compositionally biased region" description="Polar residues" evidence="9">
    <location>
        <begin position="459"/>
        <end position="488"/>
    </location>
</feature>
<dbReference type="GO" id="GO:0004707">
    <property type="term" value="F:MAP kinase activity"/>
    <property type="evidence" value="ECO:0007669"/>
    <property type="project" value="UniProtKB-EC"/>
</dbReference>
<dbReference type="PROSITE" id="PS50011">
    <property type="entry name" value="PROTEIN_KINASE_DOM"/>
    <property type="match status" value="1"/>
</dbReference>
<feature type="compositionally biased region" description="Polar residues" evidence="9">
    <location>
        <begin position="758"/>
        <end position="770"/>
    </location>
</feature>
<dbReference type="PANTHER" id="PTHR24055">
    <property type="entry name" value="MITOGEN-ACTIVATED PROTEIN KINASE"/>
    <property type="match status" value="1"/>
</dbReference>
<evidence type="ECO:0000256" key="2">
    <source>
        <dbReference type="ARBA" id="ARBA00022679"/>
    </source>
</evidence>
<keyword evidence="8" id="KW-0460">Magnesium</keyword>
<evidence type="ECO:0000256" key="4">
    <source>
        <dbReference type="ARBA" id="ARBA00022777"/>
    </source>
</evidence>
<comment type="catalytic activity">
    <reaction evidence="6 8">
        <text>L-threonyl-[protein] + ATP = O-phospho-L-threonyl-[protein] + ADP + H(+)</text>
        <dbReference type="Rhea" id="RHEA:46608"/>
        <dbReference type="Rhea" id="RHEA-COMP:11060"/>
        <dbReference type="Rhea" id="RHEA-COMP:11605"/>
        <dbReference type="ChEBI" id="CHEBI:15378"/>
        <dbReference type="ChEBI" id="CHEBI:30013"/>
        <dbReference type="ChEBI" id="CHEBI:30616"/>
        <dbReference type="ChEBI" id="CHEBI:61977"/>
        <dbReference type="ChEBI" id="CHEBI:456216"/>
        <dbReference type="EC" id="2.7.11.24"/>
    </reaction>
</comment>
<comment type="cofactor">
    <cofactor evidence="8">
        <name>Mg(2+)</name>
        <dbReference type="ChEBI" id="CHEBI:18420"/>
    </cofactor>
</comment>
<dbReference type="InterPro" id="IPR017441">
    <property type="entry name" value="Protein_kinase_ATP_BS"/>
</dbReference>
<feature type="compositionally biased region" description="Basic and acidic residues" evidence="9">
    <location>
        <begin position="709"/>
        <end position="725"/>
    </location>
</feature>
<dbReference type="AlphaFoldDB" id="A0A8J1TL25"/>
<organism evidence="10 11">
    <name type="scientific">Owenia fusiformis</name>
    <name type="common">Polychaete worm</name>
    <dbReference type="NCBI Taxonomy" id="6347"/>
    <lineage>
        <taxon>Eukaryota</taxon>
        <taxon>Metazoa</taxon>
        <taxon>Spiralia</taxon>
        <taxon>Lophotrochozoa</taxon>
        <taxon>Annelida</taxon>
        <taxon>Polychaeta</taxon>
        <taxon>Sedentaria</taxon>
        <taxon>Canalipalpata</taxon>
        <taxon>Sabellida</taxon>
        <taxon>Oweniida</taxon>
        <taxon>Oweniidae</taxon>
        <taxon>Owenia</taxon>
    </lineage>
</organism>
<dbReference type="Pfam" id="PF00069">
    <property type="entry name" value="Pkinase"/>
    <property type="match status" value="1"/>
</dbReference>
<comment type="similarity">
    <text evidence="8">Belongs to the protein kinase superfamily. Ser/Thr protein kinase family. MAP kinase subfamily.</text>
</comment>
<dbReference type="FunFam" id="1.10.510.10:FF:000013">
    <property type="entry name" value="Mitogen-activated protein kinase"/>
    <property type="match status" value="1"/>
</dbReference>
<dbReference type="Gene3D" id="1.10.510.10">
    <property type="entry name" value="Transferase(Phosphotransferase) domain 1"/>
    <property type="match status" value="1"/>
</dbReference>
<evidence type="ECO:0000313" key="11">
    <source>
        <dbReference type="Proteomes" id="UP000749559"/>
    </source>
</evidence>
<comment type="activity regulation">
    <text evidence="8">Activated by threonine and tyrosine phosphorylation.</text>
</comment>
<dbReference type="InterPro" id="IPR003527">
    <property type="entry name" value="MAP_kinase_CS"/>
</dbReference>
<dbReference type="SUPFAM" id="SSF56112">
    <property type="entry name" value="Protein kinase-like (PK-like)"/>
    <property type="match status" value="1"/>
</dbReference>
<evidence type="ECO:0000313" key="10">
    <source>
        <dbReference type="EMBL" id="CAH1802119.1"/>
    </source>
</evidence>
<evidence type="ECO:0000256" key="1">
    <source>
        <dbReference type="ARBA" id="ARBA00022527"/>
    </source>
</evidence>
<feature type="compositionally biased region" description="Low complexity" evidence="9">
    <location>
        <begin position="493"/>
        <end position="511"/>
    </location>
</feature>
<dbReference type="InterPro" id="IPR011009">
    <property type="entry name" value="Kinase-like_dom_sf"/>
</dbReference>
<dbReference type="InterPro" id="IPR050117">
    <property type="entry name" value="MAPK"/>
</dbReference>
<dbReference type="PROSITE" id="PS00108">
    <property type="entry name" value="PROTEIN_KINASE_ST"/>
    <property type="match status" value="1"/>
</dbReference>
<keyword evidence="4 8" id="KW-0418">Kinase</keyword>
<name>A0A8J1TL25_OWEFU</name>